<dbReference type="Pfam" id="PF03168">
    <property type="entry name" value="LEA_2"/>
    <property type="match status" value="1"/>
</dbReference>
<gene>
    <name evidence="2" type="ORF">OP8BY_2280</name>
</gene>
<evidence type="ECO:0000259" key="1">
    <source>
        <dbReference type="Pfam" id="PF03168"/>
    </source>
</evidence>
<organism evidence="2 3">
    <name type="scientific">Candidatus Saccharicenans subterraneus</name>
    <dbReference type="NCBI Taxonomy" id="2508984"/>
    <lineage>
        <taxon>Bacteria</taxon>
        <taxon>Candidatus Aminicenantota</taxon>
        <taxon>Candidatus Aminicenantia</taxon>
        <taxon>Candidatus Aminicenantales</taxon>
        <taxon>Candidatus Saccharicenantaceae</taxon>
        <taxon>Candidatus Saccharicenans</taxon>
    </lineage>
</organism>
<name>A0A3E2BML8_9BACT</name>
<dbReference type="Gene3D" id="2.60.40.1820">
    <property type="match status" value="2"/>
</dbReference>
<accession>A0A3E2BML8</accession>
<dbReference type="InterPro" id="IPR004864">
    <property type="entry name" value="LEA_2"/>
</dbReference>
<evidence type="ECO:0000313" key="2">
    <source>
        <dbReference type="EMBL" id="RFT15882.1"/>
    </source>
</evidence>
<dbReference type="EMBL" id="QUAH01000006">
    <property type="protein sequence ID" value="RFT15882.1"/>
    <property type="molecule type" value="Genomic_DNA"/>
</dbReference>
<feature type="domain" description="Late embryogenesis abundant protein LEA-2 subgroup" evidence="1">
    <location>
        <begin position="171"/>
        <end position="257"/>
    </location>
</feature>
<proteinExistence type="predicted"/>
<protein>
    <recommendedName>
        <fullName evidence="1">Late embryogenesis abundant protein LEA-2 subgroup domain-containing protein</fullName>
    </recommendedName>
</protein>
<dbReference type="AlphaFoldDB" id="A0A3E2BML8"/>
<dbReference type="SUPFAM" id="SSF117070">
    <property type="entry name" value="LEA14-like"/>
    <property type="match status" value="2"/>
</dbReference>
<dbReference type="Proteomes" id="UP000257323">
    <property type="component" value="Unassembled WGS sequence"/>
</dbReference>
<reference evidence="2 3" key="1">
    <citation type="submission" date="2018-08" db="EMBL/GenBank/DDBJ databases">
        <title>Genome analysis of the thermophilic bacterium of the candidate phylum Aminicenantes from deep subsurface aquifer revealed its physiology and ecological role.</title>
        <authorList>
            <person name="Kadnikov V.V."/>
            <person name="Mardanov A.V."/>
            <person name="Beletsky A.V."/>
            <person name="Karnachuk O.V."/>
            <person name="Ravin N.V."/>
        </authorList>
    </citation>
    <scope>NUCLEOTIDE SEQUENCE [LARGE SCALE GENOMIC DNA]</scope>
    <source>
        <strain evidence="2">BY38</strain>
    </source>
</reference>
<comment type="caution">
    <text evidence="2">The sequence shown here is derived from an EMBL/GenBank/DDBJ whole genome shotgun (WGS) entry which is preliminary data.</text>
</comment>
<evidence type="ECO:0000313" key="3">
    <source>
        <dbReference type="Proteomes" id="UP000257323"/>
    </source>
</evidence>
<sequence length="273" mass="30964">MVAALTVWLAVDLPGYLPRKNIELSLDRVRLGELSGSGLTLSFQVRMENNSSRNYALVSCQYQVLINEKEYFRQPVSLDQPINLPAGSQALVNFPVKINYQYVEPYLAGTRQQATCRVVGELFFQDERKKTEKVALNFRADFPIFKLPEVRFLPLLVRDLTLGGADFDFRFAISNPNAYDLLIQTIDLELSLANRIIYSGRLAGDKTLAAGESKTYSLPLMLDFFEQGRELRDGLEKDRPSFTLKLRIEADSAWGWLVFPLETSSSTGKEFSR</sequence>